<dbReference type="SUPFAM" id="SSF55383">
    <property type="entry name" value="Copper amine oxidase, domain N"/>
    <property type="match status" value="1"/>
</dbReference>
<reference evidence="3" key="1">
    <citation type="submission" date="2015-10" db="EMBL/GenBank/DDBJ databases">
        <title>Genome of Paenibacillus bovis sp. nov.</title>
        <authorList>
            <person name="Wu Z."/>
            <person name="Gao C."/>
            <person name="Liu Z."/>
            <person name="Zheng H."/>
        </authorList>
    </citation>
    <scope>NUCLEOTIDE SEQUENCE [LARGE SCALE GENOMIC DNA]</scope>
    <source>
        <strain evidence="3">BD3526</strain>
    </source>
</reference>
<dbReference type="STRING" id="1616788.AR543_07395"/>
<dbReference type="Proteomes" id="UP000078148">
    <property type="component" value="Chromosome"/>
</dbReference>
<dbReference type="PROSITE" id="PS51257">
    <property type="entry name" value="PROKAR_LIPOPROTEIN"/>
    <property type="match status" value="1"/>
</dbReference>
<evidence type="ECO:0000313" key="2">
    <source>
        <dbReference type="EMBL" id="ANF95847.1"/>
    </source>
</evidence>
<keyword evidence="3" id="KW-1185">Reference proteome</keyword>
<dbReference type="AlphaFoldDB" id="A0A172ZEY6"/>
<evidence type="ECO:0000259" key="1">
    <source>
        <dbReference type="Pfam" id="PF07833"/>
    </source>
</evidence>
<accession>A0A172ZEY6</accession>
<organism evidence="2 3">
    <name type="scientific">Paenibacillus bovis</name>
    <dbReference type="NCBI Taxonomy" id="1616788"/>
    <lineage>
        <taxon>Bacteria</taxon>
        <taxon>Bacillati</taxon>
        <taxon>Bacillota</taxon>
        <taxon>Bacilli</taxon>
        <taxon>Bacillales</taxon>
        <taxon>Paenibacillaceae</taxon>
        <taxon>Paenibacillus</taxon>
    </lineage>
</organism>
<dbReference type="InterPro" id="IPR036582">
    <property type="entry name" value="Mao_N_sf"/>
</dbReference>
<feature type="domain" description="Copper amine oxidase-like N-terminal" evidence="1">
    <location>
        <begin position="403"/>
        <end position="497"/>
    </location>
</feature>
<dbReference type="InterPro" id="IPR012854">
    <property type="entry name" value="Cu_amine_oxidase-like_N"/>
</dbReference>
<protein>
    <recommendedName>
        <fullName evidence="1">Copper amine oxidase-like N-terminal domain-containing protein</fullName>
    </recommendedName>
</protein>
<evidence type="ECO:0000313" key="3">
    <source>
        <dbReference type="Proteomes" id="UP000078148"/>
    </source>
</evidence>
<gene>
    <name evidence="2" type="ORF">AR543_07395</name>
</gene>
<dbReference type="KEGG" id="pbv:AR543_07395"/>
<dbReference type="Gene3D" id="3.30.457.10">
    <property type="entry name" value="Copper amine oxidase-like, N-terminal domain"/>
    <property type="match status" value="1"/>
</dbReference>
<reference evidence="2 3" key="2">
    <citation type="journal article" date="2016" name="Int. J. Syst. Evol. Microbiol.">
        <title>Paenibacillus bovis sp. nov., isolated from raw yak (Bos grunniens) milk.</title>
        <authorList>
            <person name="Gao C."/>
            <person name="Han J."/>
            <person name="Liu Z."/>
            <person name="Xu X."/>
            <person name="Hang F."/>
            <person name="Wu Z."/>
        </authorList>
    </citation>
    <scope>NUCLEOTIDE SEQUENCE [LARGE SCALE GENOMIC DNA]</scope>
    <source>
        <strain evidence="2 3">BD3526</strain>
    </source>
</reference>
<name>A0A172ZEY6_9BACL</name>
<dbReference type="EMBL" id="CP013023">
    <property type="protein sequence ID" value="ANF95847.1"/>
    <property type="molecule type" value="Genomic_DNA"/>
</dbReference>
<dbReference type="OrthoDB" id="2811497at2"/>
<dbReference type="RefSeq" id="WP_060533169.1">
    <property type="nucleotide sequence ID" value="NZ_CP013023.1"/>
</dbReference>
<dbReference type="Pfam" id="PF07833">
    <property type="entry name" value="Cu_amine_oxidN1"/>
    <property type="match status" value="1"/>
</dbReference>
<proteinExistence type="predicted"/>
<sequence length="500" mass="54632">MKRKLWITLPLVLLLIVLSGCQAVGNLDIKNAMIRNLDVQSIESSQTISVQLTPSASADAEDIQLATIVNALQLNIDSAKLQADGKMSIQGSVQYSGQKLPYHIYLDEQGMTIDLEGAKQPLYISFASNDSIEGLSSLSGSFSTASLKGEEKEFAKQVISFLYTHLPNPSNISMNSVQQDVYGEALDLTQLHVELTGDELITLVKPFLVSVSQDKEGIRELIGAVYDFMSTTLEQTEPGSAKTMLGGSRAEFVNKGYKEINEMLALVLKEYDSQLAELQESKEFNTVFGPNTRVSTDVYFDKDMYIRKQSMDMTIALPDTEYTPISMIRISTASQSWNINGNVTADPVDTAGGVLQVSEKTTPGTFLRNFEKTSPVYMLLNNMNGITEKSIYFGAYGDYAETITRNRVTLVPVKDLAEGLDAKMQWNAASKQLTLTDDITGAVTVLKLNSNQAVVDGQSRTLSSKVIQVKGKIYVPLRSVAGILGATVAPEGDGFTVTRK</sequence>